<dbReference type="PANTHER" id="PTHR34072">
    <property type="entry name" value="ENZYMATIC POLYPROTEIN-RELATED"/>
    <property type="match status" value="1"/>
</dbReference>
<dbReference type="GO" id="GO:0003964">
    <property type="term" value="F:RNA-directed DNA polymerase activity"/>
    <property type="evidence" value="ECO:0007669"/>
    <property type="project" value="UniProtKB-KW"/>
</dbReference>
<dbReference type="InterPro" id="IPR043502">
    <property type="entry name" value="DNA/RNA_pol_sf"/>
</dbReference>
<dbReference type="EMBL" id="BJWL01000378">
    <property type="protein sequence ID" value="GFS41509.1"/>
    <property type="molecule type" value="Genomic_DNA"/>
</dbReference>
<dbReference type="Proteomes" id="UP000585474">
    <property type="component" value="Unassembled WGS sequence"/>
</dbReference>
<feature type="domain" description="Reverse transcriptase RNase H-like" evidence="7">
    <location>
        <begin position="146"/>
        <end position="233"/>
    </location>
</feature>
<dbReference type="GO" id="GO:0004519">
    <property type="term" value="F:endonuclease activity"/>
    <property type="evidence" value="ECO:0007669"/>
    <property type="project" value="UniProtKB-KW"/>
</dbReference>
<evidence type="ECO:0000256" key="6">
    <source>
        <dbReference type="ARBA" id="ARBA00022918"/>
    </source>
</evidence>
<sequence>MNNGGPLGENDTGLSVYYYFATRTLAVKNSLLGANQLTGYRATIDCVRHRVTFCMPKGDHFYFVGDRDCSFVPSSTDVRRQGVLNFLFSVCLIDEGSVVSVALPLVVCEFLNVFSEDLTELPLYQEIEFSIDHIPSTAPISVPPYCFGLAKLQELKLGKVIAYGSRQLKTQEKNYPTHDLELVAVIFALKNWRHYLYGERFEVFLDHKSLKYLFTQKDLNLRQRRWMEYMENYDFELYYHPEKANVVADALSMKSLSVLASISIHEWKMLQDIGELDVHLGEKDKFATLFTLNTGPSIISRVVDAQQ</sequence>
<keyword evidence="3" id="KW-0540">Nuclease</keyword>
<keyword evidence="1" id="KW-0808">Transferase</keyword>
<reference evidence="9" key="1">
    <citation type="submission" date="2019-07" db="EMBL/GenBank/DDBJ databases">
        <title>De Novo Assembly of kiwifruit Actinidia rufa.</title>
        <authorList>
            <person name="Sugita-Konishi S."/>
            <person name="Sato K."/>
            <person name="Mori E."/>
            <person name="Abe Y."/>
            <person name="Kisaki G."/>
            <person name="Hamano K."/>
            <person name="Suezawa K."/>
            <person name="Otani M."/>
            <person name="Fukuda T."/>
            <person name="Manabe T."/>
            <person name="Gomi K."/>
            <person name="Tabuchi M."/>
            <person name="Akimitsu K."/>
            <person name="Kataoka I."/>
        </authorList>
    </citation>
    <scope>NUCLEOTIDE SEQUENCE [LARGE SCALE GENOMIC DNA]</scope>
    <source>
        <strain evidence="9">cv. Fuchu</strain>
    </source>
</reference>
<gene>
    <name evidence="8" type="ORF">Acr_00g0074760</name>
</gene>
<comment type="caution">
    <text evidence="8">The sequence shown here is derived from an EMBL/GenBank/DDBJ whole genome shotgun (WGS) entry which is preliminary data.</text>
</comment>
<evidence type="ECO:0000256" key="4">
    <source>
        <dbReference type="ARBA" id="ARBA00022759"/>
    </source>
</evidence>
<dbReference type="SUPFAM" id="SSF56672">
    <property type="entry name" value="DNA/RNA polymerases"/>
    <property type="match status" value="1"/>
</dbReference>
<dbReference type="Pfam" id="PF17917">
    <property type="entry name" value="RT_RNaseH"/>
    <property type="match status" value="1"/>
</dbReference>
<keyword evidence="4" id="KW-0255">Endonuclease</keyword>
<evidence type="ECO:0000313" key="9">
    <source>
        <dbReference type="Proteomes" id="UP000585474"/>
    </source>
</evidence>
<dbReference type="PANTHER" id="PTHR34072:SF59">
    <property type="entry name" value="CCHC-TYPE INTEGRASE"/>
    <property type="match status" value="1"/>
</dbReference>
<keyword evidence="2" id="KW-0548">Nucleotidyltransferase</keyword>
<keyword evidence="9" id="KW-1185">Reference proteome</keyword>
<evidence type="ECO:0000313" key="8">
    <source>
        <dbReference type="EMBL" id="GFS41509.1"/>
    </source>
</evidence>
<dbReference type="OrthoDB" id="111931at2759"/>
<evidence type="ECO:0000256" key="3">
    <source>
        <dbReference type="ARBA" id="ARBA00022722"/>
    </source>
</evidence>
<name>A0A7J0DSU8_9ERIC</name>
<accession>A0A7J0DSU8</accession>
<dbReference type="InterPro" id="IPR041373">
    <property type="entry name" value="RT_RNaseH"/>
</dbReference>
<keyword evidence="6" id="KW-0695">RNA-directed DNA polymerase</keyword>
<proteinExistence type="predicted"/>
<evidence type="ECO:0000256" key="5">
    <source>
        <dbReference type="ARBA" id="ARBA00022801"/>
    </source>
</evidence>
<keyword evidence="5" id="KW-0378">Hydrolase</keyword>
<evidence type="ECO:0000256" key="2">
    <source>
        <dbReference type="ARBA" id="ARBA00022695"/>
    </source>
</evidence>
<evidence type="ECO:0000259" key="7">
    <source>
        <dbReference type="Pfam" id="PF17917"/>
    </source>
</evidence>
<dbReference type="AlphaFoldDB" id="A0A7J0DSU8"/>
<dbReference type="CDD" id="cd09274">
    <property type="entry name" value="RNase_HI_RT_Ty3"/>
    <property type="match status" value="1"/>
</dbReference>
<dbReference type="GO" id="GO:0016787">
    <property type="term" value="F:hydrolase activity"/>
    <property type="evidence" value="ECO:0007669"/>
    <property type="project" value="UniProtKB-KW"/>
</dbReference>
<evidence type="ECO:0000256" key="1">
    <source>
        <dbReference type="ARBA" id="ARBA00022679"/>
    </source>
</evidence>
<organism evidence="8 9">
    <name type="scientific">Actinidia rufa</name>
    <dbReference type="NCBI Taxonomy" id="165716"/>
    <lineage>
        <taxon>Eukaryota</taxon>
        <taxon>Viridiplantae</taxon>
        <taxon>Streptophyta</taxon>
        <taxon>Embryophyta</taxon>
        <taxon>Tracheophyta</taxon>
        <taxon>Spermatophyta</taxon>
        <taxon>Magnoliopsida</taxon>
        <taxon>eudicotyledons</taxon>
        <taxon>Gunneridae</taxon>
        <taxon>Pentapetalae</taxon>
        <taxon>asterids</taxon>
        <taxon>Ericales</taxon>
        <taxon>Actinidiaceae</taxon>
        <taxon>Actinidia</taxon>
    </lineage>
</organism>
<protein>
    <recommendedName>
        <fullName evidence="7">Reverse transcriptase RNase H-like domain-containing protein</fullName>
    </recommendedName>
</protein>